<protein>
    <recommendedName>
        <fullName evidence="2">TFIIS N-terminal domain-containing protein</fullName>
    </recommendedName>
</protein>
<gene>
    <name evidence="3" type="ORF">OKA104_LOCUS51778</name>
</gene>
<name>A0A820PNW9_9BILA</name>
<dbReference type="GO" id="GO:0005634">
    <property type="term" value="C:nucleus"/>
    <property type="evidence" value="ECO:0007669"/>
    <property type="project" value="UniProtKB-SubCell"/>
</dbReference>
<comment type="subcellular location">
    <subcellularLocation>
        <location evidence="1">Nucleus</location>
    </subcellularLocation>
</comment>
<feature type="non-terminal residue" evidence="3">
    <location>
        <position position="54"/>
    </location>
</feature>
<dbReference type="InterPro" id="IPR017923">
    <property type="entry name" value="TFIIS_N"/>
</dbReference>
<keyword evidence="1" id="KW-0539">Nucleus</keyword>
<dbReference type="AlphaFoldDB" id="A0A820PNW9"/>
<evidence type="ECO:0000256" key="1">
    <source>
        <dbReference type="PROSITE-ProRule" id="PRU00649"/>
    </source>
</evidence>
<comment type="caution">
    <text evidence="3">The sequence shown here is derived from an EMBL/GenBank/DDBJ whole genome shotgun (WGS) entry which is preliminary data.</text>
</comment>
<feature type="non-terminal residue" evidence="3">
    <location>
        <position position="1"/>
    </location>
</feature>
<proteinExistence type="predicted"/>
<evidence type="ECO:0000313" key="4">
    <source>
        <dbReference type="Proteomes" id="UP000663881"/>
    </source>
</evidence>
<dbReference type="InterPro" id="IPR035441">
    <property type="entry name" value="TFIIS/LEDGF_dom_sf"/>
</dbReference>
<sequence>MINKSEINESTARTLLIRLEELHVPLMVLQRTGIGKTVNELRRTITNENLARMN</sequence>
<dbReference type="PROSITE" id="PS51319">
    <property type="entry name" value="TFIIS_N"/>
    <property type="match status" value="1"/>
</dbReference>
<dbReference type="EMBL" id="CAJOAY010028736">
    <property type="protein sequence ID" value="CAF4407990.1"/>
    <property type="molecule type" value="Genomic_DNA"/>
</dbReference>
<evidence type="ECO:0000259" key="2">
    <source>
        <dbReference type="PROSITE" id="PS51319"/>
    </source>
</evidence>
<organism evidence="3 4">
    <name type="scientific">Adineta steineri</name>
    <dbReference type="NCBI Taxonomy" id="433720"/>
    <lineage>
        <taxon>Eukaryota</taxon>
        <taxon>Metazoa</taxon>
        <taxon>Spiralia</taxon>
        <taxon>Gnathifera</taxon>
        <taxon>Rotifera</taxon>
        <taxon>Eurotatoria</taxon>
        <taxon>Bdelloidea</taxon>
        <taxon>Adinetida</taxon>
        <taxon>Adinetidae</taxon>
        <taxon>Adineta</taxon>
    </lineage>
</organism>
<dbReference type="Gene3D" id="1.20.930.10">
    <property type="entry name" value="Conserved domain common to transcription factors TFIIS, elongin A, CRSP70"/>
    <property type="match status" value="1"/>
</dbReference>
<dbReference type="SUPFAM" id="SSF47676">
    <property type="entry name" value="Conserved domain common to transcription factors TFIIS, elongin A, CRSP70"/>
    <property type="match status" value="1"/>
</dbReference>
<accession>A0A820PNW9</accession>
<dbReference type="Proteomes" id="UP000663881">
    <property type="component" value="Unassembled WGS sequence"/>
</dbReference>
<reference evidence="3" key="1">
    <citation type="submission" date="2021-02" db="EMBL/GenBank/DDBJ databases">
        <authorList>
            <person name="Nowell W R."/>
        </authorList>
    </citation>
    <scope>NUCLEOTIDE SEQUENCE</scope>
</reference>
<dbReference type="Pfam" id="PF08711">
    <property type="entry name" value="Med26"/>
    <property type="match status" value="1"/>
</dbReference>
<feature type="domain" description="TFIIS N-terminal" evidence="2">
    <location>
        <begin position="1"/>
        <end position="54"/>
    </location>
</feature>
<evidence type="ECO:0000313" key="3">
    <source>
        <dbReference type="EMBL" id="CAF4407990.1"/>
    </source>
</evidence>